<dbReference type="Gene3D" id="3.40.50.2300">
    <property type="match status" value="1"/>
</dbReference>
<proteinExistence type="predicted"/>
<dbReference type="PROSITE" id="PS50110">
    <property type="entry name" value="RESPONSE_REGULATORY"/>
    <property type="match status" value="1"/>
</dbReference>
<gene>
    <name evidence="4" type="ORF">WI372_16180</name>
</gene>
<dbReference type="PANTHER" id="PTHR44591:SF3">
    <property type="entry name" value="RESPONSE REGULATORY DOMAIN-CONTAINING PROTEIN"/>
    <property type="match status" value="1"/>
</dbReference>
<dbReference type="PANTHER" id="PTHR44591">
    <property type="entry name" value="STRESS RESPONSE REGULATOR PROTEIN 1"/>
    <property type="match status" value="1"/>
</dbReference>
<evidence type="ECO:0000256" key="1">
    <source>
        <dbReference type="ARBA" id="ARBA00022553"/>
    </source>
</evidence>
<dbReference type="InterPro" id="IPR011006">
    <property type="entry name" value="CheY-like_superfamily"/>
</dbReference>
<evidence type="ECO:0000256" key="2">
    <source>
        <dbReference type="PROSITE-ProRule" id="PRU00169"/>
    </source>
</evidence>
<keyword evidence="5" id="KW-1185">Reference proteome</keyword>
<dbReference type="Pfam" id="PF00072">
    <property type="entry name" value="Response_reg"/>
    <property type="match status" value="1"/>
</dbReference>
<organism evidence="4 5">
    <name type="scientific">Gaopeijia maritima</name>
    <dbReference type="NCBI Taxonomy" id="3119007"/>
    <lineage>
        <taxon>Bacteria</taxon>
        <taxon>Pseudomonadati</taxon>
        <taxon>Gemmatimonadota</taxon>
        <taxon>Longimicrobiia</taxon>
        <taxon>Gaopeijiales</taxon>
        <taxon>Gaopeijiaceae</taxon>
        <taxon>Gaopeijia</taxon>
    </lineage>
</organism>
<accession>A0ABU9ECT0</accession>
<dbReference type="EMBL" id="JBBHLI010000012">
    <property type="protein sequence ID" value="MEK9502532.1"/>
    <property type="molecule type" value="Genomic_DNA"/>
</dbReference>
<dbReference type="SUPFAM" id="SSF52172">
    <property type="entry name" value="CheY-like"/>
    <property type="match status" value="1"/>
</dbReference>
<dbReference type="Proteomes" id="UP001484239">
    <property type="component" value="Unassembled WGS sequence"/>
</dbReference>
<evidence type="ECO:0000259" key="3">
    <source>
        <dbReference type="PROSITE" id="PS50110"/>
    </source>
</evidence>
<protein>
    <submittedName>
        <fullName evidence="4">Response regulator</fullName>
    </submittedName>
</protein>
<dbReference type="SMART" id="SM00448">
    <property type="entry name" value="REC"/>
    <property type="match status" value="1"/>
</dbReference>
<comment type="caution">
    <text evidence="4">The sequence shown here is derived from an EMBL/GenBank/DDBJ whole genome shotgun (WGS) entry which is preliminary data.</text>
</comment>
<evidence type="ECO:0000313" key="4">
    <source>
        <dbReference type="EMBL" id="MEK9502532.1"/>
    </source>
</evidence>
<feature type="domain" description="Response regulatory" evidence="3">
    <location>
        <begin position="11"/>
        <end position="121"/>
    </location>
</feature>
<keyword evidence="1 2" id="KW-0597">Phosphoprotein</keyword>
<dbReference type="RefSeq" id="WP_405280548.1">
    <property type="nucleotide sequence ID" value="NZ_CP144380.1"/>
</dbReference>
<feature type="modified residue" description="4-aspartylphosphate" evidence="2">
    <location>
        <position position="60"/>
    </location>
</feature>
<dbReference type="InterPro" id="IPR050595">
    <property type="entry name" value="Bact_response_regulator"/>
</dbReference>
<evidence type="ECO:0000313" key="5">
    <source>
        <dbReference type="Proteomes" id="UP001484239"/>
    </source>
</evidence>
<sequence length="132" mass="14151">MNNARNGAQIRVLVADDDPSLRLALTMVFQRAGHDVVAAEHTDAAREIVAADRADVALIDAGMPRDGVAFWKECREGDNALAGALLVTGDVWALGELARHPMVLEKPFDFRALVERVERLAAAGDQPGSPPV</sequence>
<name>A0ABU9ECT0_9BACT</name>
<reference evidence="4 5" key="1">
    <citation type="submission" date="2024-02" db="EMBL/GenBank/DDBJ databases">
        <title>A novel Gemmatimonadota bacterium.</title>
        <authorList>
            <person name="Du Z.-J."/>
            <person name="Ye Y.-Q."/>
        </authorList>
    </citation>
    <scope>NUCLEOTIDE SEQUENCE [LARGE SCALE GENOMIC DNA]</scope>
    <source>
        <strain evidence="4 5">DH-20</strain>
    </source>
</reference>
<dbReference type="InterPro" id="IPR001789">
    <property type="entry name" value="Sig_transdc_resp-reg_receiver"/>
</dbReference>